<dbReference type="SMART" id="SM00421">
    <property type="entry name" value="HTH_LUXR"/>
    <property type="match status" value="1"/>
</dbReference>
<dbReference type="SUPFAM" id="SSF52172">
    <property type="entry name" value="CheY-like"/>
    <property type="match status" value="1"/>
</dbReference>
<evidence type="ECO:0000313" key="8">
    <source>
        <dbReference type="EMBL" id="RZT89562.1"/>
    </source>
</evidence>
<keyword evidence="9" id="KW-1185">Reference proteome</keyword>
<keyword evidence="2" id="KW-0805">Transcription regulation</keyword>
<dbReference type="Gene3D" id="3.40.50.2300">
    <property type="match status" value="1"/>
</dbReference>
<dbReference type="PROSITE" id="PS50043">
    <property type="entry name" value="HTH_LUXR_2"/>
    <property type="match status" value="1"/>
</dbReference>
<dbReference type="PROSITE" id="PS50110">
    <property type="entry name" value="RESPONSE_REGULATORY"/>
    <property type="match status" value="1"/>
</dbReference>
<evidence type="ECO:0000256" key="1">
    <source>
        <dbReference type="ARBA" id="ARBA00022553"/>
    </source>
</evidence>
<evidence type="ECO:0000256" key="5">
    <source>
        <dbReference type="PROSITE-ProRule" id="PRU00169"/>
    </source>
</evidence>
<protein>
    <submittedName>
        <fullName evidence="8">LuxR family two component transcriptional regulator</fullName>
    </submittedName>
</protein>
<dbReference type="SMART" id="SM00448">
    <property type="entry name" value="REC"/>
    <property type="match status" value="1"/>
</dbReference>
<dbReference type="RefSeq" id="WP_130458290.1">
    <property type="nucleotide sequence ID" value="NZ_SHKM01000001.1"/>
</dbReference>
<evidence type="ECO:0000259" key="7">
    <source>
        <dbReference type="PROSITE" id="PS50110"/>
    </source>
</evidence>
<evidence type="ECO:0000256" key="2">
    <source>
        <dbReference type="ARBA" id="ARBA00023015"/>
    </source>
</evidence>
<reference evidence="8 9" key="1">
    <citation type="submission" date="2019-02" db="EMBL/GenBank/DDBJ databases">
        <title>Genomic Encyclopedia of Type Strains, Phase IV (KMG-IV): sequencing the most valuable type-strain genomes for metagenomic binning, comparative biology and taxonomic classification.</title>
        <authorList>
            <person name="Goeker M."/>
        </authorList>
    </citation>
    <scope>NUCLEOTIDE SEQUENCE [LARGE SCALE GENOMIC DNA]</scope>
    <source>
        <strain evidence="8 9">DSM 21223</strain>
    </source>
</reference>
<dbReference type="InterPro" id="IPR011006">
    <property type="entry name" value="CheY-like_superfamily"/>
</dbReference>
<dbReference type="SUPFAM" id="SSF46894">
    <property type="entry name" value="C-terminal effector domain of the bipartite response regulators"/>
    <property type="match status" value="1"/>
</dbReference>
<comment type="caution">
    <text evidence="8">The sequence shown here is derived from an EMBL/GenBank/DDBJ whole genome shotgun (WGS) entry which is preliminary data.</text>
</comment>
<dbReference type="CDD" id="cd17535">
    <property type="entry name" value="REC_NarL-like"/>
    <property type="match status" value="1"/>
</dbReference>
<evidence type="ECO:0000256" key="3">
    <source>
        <dbReference type="ARBA" id="ARBA00023125"/>
    </source>
</evidence>
<dbReference type="PANTHER" id="PTHR43214:SF41">
    <property type="entry name" value="NITRATE_NITRITE RESPONSE REGULATOR PROTEIN NARP"/>
    <property type="match status" value="1"/>
</dbReference>
<dbReference type="PRINTS" id="PR00038">
    <property type="entry name" value="HTHLUXR"/>
</dbReference>
<dbReference type="InterPro" id="IPR000792">
    <property type="entry name" value="Tscrpt_reg_LuxR_C"/>
</dbReference>
<keyword evidence="3" id="KW-0238">DNA-binding</keyword>
<dbReference type="Pfam" id="PF00196">
    <property type="entry name" value="GerE"/>
    <property type="match status" value="1"/>
</dbReference>
<gene>
    <name evidence="8" type="ORF">EV678_0352</name>
</gene>
<proteinExistence type="predicted"/>
<keyword evidence="4" id="KW-0804">Transcription</keyword>
<evidence type="ECO:0000313" key="9">
    <source>
        <dbReference type="Proteomes" id="UP000292136"/>
    </source>
</evidence>
<evidence type="ECO:0000259" key="6">
    <source>
        <dbReference type="PROSITE" id="PS50043"/>
    </source>
</evidence>
<dbReference type="Pfam" id="PF00072">
    <property type="entry name" value="Response_reg"/>
    <property type="match status" value="1"/>
</dbReference>
<feature type="modified residue" description="4-aspartylphosphate" evidence="5">
    <location>
        <position position="53"/>
    </location>
</feature>
<dbReference type="Proteomes" id="UP000292136">
    <property type="component" value="Unassembled WGS sequence"/>
</dbReference>
<dbReference type="InterPro" id="IPR058245">
    <property type="entry name" value="NreC/VraR/RcsB-like_REC"/>
</dbReference>
<dbReference type="InterPro" id="IPR039420">
    <property type="entry name" value="WalR-like"/>
</dbReference>
<accession>A0ABY0IR49</accession>
<dbReference type="PROSITE" id="PS00622">
    <property type="entry name" value="HTH_LUXR_1"/>
    <property type="match status" value="1"/>
</dbReference>
<dbReference type="InterPro" id="IPR016032">
    <property type="entry name" value="Sig_transdc_resp-reg_C-effctor"/>
</dbReference>
<dbReference type="PANTHER" id="PTHR43214">
    <property type="entry name" value="TWO-COMPONENT RESPONSE REGULATOR"/>
    <property type="match status" value="1"/>
</dbReference>
<dbReference type="EMBL" id="SHKM01000001">
    <property type="protein sequence ID" value="RZT89562.1"/>
    <property type="molecule type" value="Genomic_DNA"/>
</dbReference>
<feature type="domain" description="HTH luxR-type" evidence="6">
    <location>
        <begin position="141"/>
        <end position="206"/>
    </location>
</feature>
<sequence>MEILVIDDHPVVSRGISQILDQEHDMRVAAQAGTIDEALLLLRQRSFDVLVLDVNLPGRNGLEALPEIHRIASAMPILIFSIHSEEHLAMRALKNGASGFLNKENAPEELVRAVRKLAAGGTYVSARLAEWLALEVSGRRQCLPHENLSDREYQVMCLLAAGRSVSQIAETLHRSPNTISTYRARILAKMGIRNNAELTLYAINNRLIASPPAPF</sequence>
<keyword evidence="1 5" id="KW-0597">Phosphoprotein</keyword>
<dbReference type="InterPro" id="IPR001789">
    <property type="entry name" value="Sig_transdc_resp-reg_receiver"/>
</dbReference>
<evidence type="ECO:0000256" key="4">
    <source>
        <dbReference type="ARBA" id="ARBA00023163"/>
    </source>
</evidence>
<dbReference type="CDD" id="cd06170">
    <property type="entry name" value="LuxR_C_like"/>
    <property type="match status" value="1"/>
</dbReference>
<organism evidence="8 9">
    <name type="scientific">Azospira oryzae</name>
    <dbReference type="NCBI Taxonomy" id="146939"/>
    <lineage>
        <taxon>Bacteria</taxon>
        <taxon>Pseudomonadati</taxon>
        <taxon>Pseudomonadota</taxon>
        <taxon>Betaproteobacteria</taxon>
        <taxon>Rhodocyclales</taxon>
        <taxon>Rhodocyclaceae</taxon>
        <taxon>Azospira</taxon>
    </lineage>
</organism>
<name>A0ABY0IR49_9RHOO</name>
<feature type="domain" description="Response regulatory" evidence="7">
    <location>
        <begin position="2"/>
        <end position="118"/>
    </location>
</feature>